<keyword evidence="1" id="KW-0472">Membrane</keyword>
<feature type="transmembrane region" description="Helical" evidence="1">
    <location>
        <begin position="165"/>
        <end position="183"/>
    </location>
</feature>
<feature type="transmembrane region" description="Helical" evidence="1">
    <location>
        <begin position="102"/>
        <end position="127"/>
    </location>
</feature>
<keyword evidence="3" id="KW-1185">Reference proteome</keyword>
<keyword evidence="1" id="KW-1133">Transmembrane helix</keyword>
<keyword evidence="1" id="KW-0812">Transmembrane</keyword>
<protein>
    <submittedName>
        <fullName evidence="2">Uncharacterized protein</fullName>
    </submittedName>
</protein>
<reference evidence="2 3" key="1">
    <citation type="submission" date="2019-03" db="EMBL/GenBank/DDBJ databases">
        <title>Genomics of glacier-inhabiting Cryobacterium strains.</title>
        <authorList>
            <person name="Liu Q."/>
            <person name="Xin Y.-H."/>
        </authorList>
    </citation>
    <scope>NUCLEOTIDE SEQUENCE [LARGE SCALE GENOMIC DNA]</scope>
    <source>
        <strain evidence="2 3">Hh14</strain>
    </source>
</reference>
<gene>
    <name evidence="2" type="ORF">E3T55_19020</name>
</gene>
<comment type="caution">
    <text evidence="2">The sequence shown here is derived from an EMBL/GenBank/DDBJ whole genome shotgun (WGS) entry which is preliminary data.</text>
</comment>
<feature type="transmembrane region" description="Helical" evidence="1">
    <location>
        <begin position="139"/>
        <end position="158"/>
    </location>
</feature>
<proteinExistence type="predicted"/>
<organism evidence="2 3">
    <name type="scientific">Cryobacterium frigoriphilum</name>
    <dbReference type="NCBI Taxonomy" id="1259150"/>
    <lineage>
        <taxon>Bacteria</taxon>
        <taxon>Bacillati</taxon>
        <taxon>Actinomycetota</taxon>
        <taxon>Actinomycetes</taxon>
        <taxon>Micrococcales</taxon>
        <taxon>Microbacteriaceae</taxon>
        <taxon>Cryobacterium</taxon>
    </lineage>
</organism>
<sequence>MSVATSMPYHRAVRRVSLWCAWYTRGVDADAAANRRDELASDLHEQATWADAAGQSPQAVARSILGRAGRGALADLSWSHAQRRRVALADPIALRVRRVEGLAASLVLLAAIAVLGVGLYVLVRVAAGVATGLIRPGSGTSIAVLVFTALAACGVLLLARRKTRFIGALWMIAPSVGVIHYGLFQLYSLSATVGALMFSMPGWSLASDALIVGLVVYFAAAAIWWWPARAARAERVGARSGAKV</sequence>
<feature type="transmembrane region" description="Helical" evidence="1">
    <location>
        <begin position="203"/>
        <end position="226"/>
    </location>
</feature>
<dbReference type="RefSeq" id="WP_134521110.1">
    <property type="nucleotide sequence ID" value="NZ_SOHE01000088.1"/>
</dbReference>
<dbReference type="EMBL" id="SOHE01000088">
    <property type="protein sequence ID" value="TFD45121.1"/>
    <property type="molecule type" value="Genomic_DNA"/>
</dbReference>
<accession>A0A4R8ZTD1</accession>
<evidence type="ECO:0000256" key="1">
    <source>
        <dbReference type="SAM" id="Phobius"/>
    </source>
</evidence>
<dbReference type="AlphaFoldDB" id="A0A4R8ZTD1"/>
<name>A0A4R8ZTD1_9MICO</name>
<evidence type="ECO:0000313" key="3">
    <source>
        <dbReference type="Proteomes" id="UP000297447"/>
    </source>
</evidence>
<dbReference type="Proteomes" id="UP000297447">
    <property type="component" value="Unassembled WGS sequence"/>
</dbReference>
<evidence type="ECO:0000313" key="2">
    <source>
        <dbReference type="EMBL" id="TFD45121.1"/>
    </source>
</evidence>
<dbReference type="OrthoDB" id="5188921at2"/>